<dbReference type="PROSITE" id="PS51898">
    <property type="entry name" value="TYR_RECOMBINASE"/>
    <property type="match status" value="1"/>
</dbReference>
<dbReference type="InterPro" id="IPR013762">
    <property type="entry name" value="Integrase-like_cat_sf"/>
</dbReference>
<evidence type="ECO:0000256" key="1">
    <source>
        <dbReference type="ARBA" id="ARBA00023172"/>
    </source>
</evidence>
<keyword evidence="1" id="KW-0233">DNA recombination</keyword>
<sequence length="56" mass="6066">EGATSHSGRRTFITNLAAQGVSVRVLAALAGHRSIQTTQRYIDVNDNMLRRAAELA</sequence>
<keyword evidence="4" id="KW-1185">Reference proteome</keyword>
<dbReference type="InterPro" id="IPR002104">
    <property type="entry name" value="Integrase_catalytic"/>
</dbReference>
<comment type="caution">
    <text evidence="3">The sequence shown here is derived from an EMBL/GenBank/DDBJ whole genome shotgun (WGS) entry which is preliminary data.</text>
</comment>
<dbReference type="Gene3D" id="1.10.443.10">
    <property type="entry name" value="Intergrase catalytic core"/>
    <property type="match status" value="1"/>
</dbReference>
<reference evidence="3 4" key="1">
    <citation type="submission" date="2023-08" db="EMBL/GenBank/DDBJ databases">
        <authorList>
            <person name="Roldan D.M."/>
            <person name="Menes R.J."/>
        </authorList>
    </citation>
    <scope>NUCLEOTIDE SEQUENCE [LARGE SCALE GENOMIC DNA]</scope>
    <source>
        <strain evidence="3 4">CCM 2812</strain>
    </source>
</reference>
<protein>
    <submittedName>
        <fullName evidence="3">Tyrosine-type recombinase/integrase</fullName>
    </submittedName>
</protein>
<accession>A0ABT9G4H8</accession>
<dbReference type="RefSeq" id="WP_305749920.1">
    <property type="nucleotide sequence ID" value="NZ_JAUZEE010000005.1"/>
</dbReference>
<dbReference type="Proteomes" id="UP001235760">
    <property type="component" value="Unassembled WGS sequence"/>
</dbReference>
<evidence type="ECO:0000313" key="4">
    <source>
        <dbReference type="Proteomes" id="UP001235760"/>
    </source>
</evidence>
<dbReference type="SUPFAM" id="SSF56349">
    <property type="entry name" value="DNA breaking-rejoining enzymes"/>
    <property type="match status" value="1"/>
</dbReference>
<name>A0ABT9G4H8_LEPDI</name>
<feature type="non-terminal residue" evidence="3">
    <location>
        <position position="1"/>
    </location>
</feature>
<feature type="domain" description="Tyr recombinase" evidence="2">
    <location>
        <begin position="1"/>
        <end position="54"/>
    </location>
</feature>
<dbReference type="InterPro" id="IPR011010">
    <property type="entry name" value="DNA_brk_join_enz"/>
</dbReference>
<proteinExistence type="predicted"/>
<dbReference type="Pfam" id="PF00589">
    <property type="entry name" value="Phage_integrase"/>
    <property type="match status" value="1"/>
</dbReference>
<dbReference type="EMBL" id="JAUZEE010000005">
    <property type="protein sequence ID" value="MDP4301362.1"/>
    <property type="molecule type" value="Genomic_DNA"/>
</dbReference>
<evidence type="ECO:0000259" key="2">
    <source>
        <dbReference type="PROSITE" id="PS51898"/>
    </source>
</evidence>
<gene>
    <name evidence="3" type="ORF">Q8X39_12000</name>
</gene>
<organism evidence="3 4">
    <name type="scientific">Leptothrix discophora</name>
    <dbReference type="NCBI Taxonomy" id="89"/>
    <lineage>
        <taxon>Bacteria</taxon>
        <taxon>Pseudomonadati</taxon>
        <taxon>Pseudomonadota</taxon>
        <taxon>Betaproteobacteria</taxon>
        <taxon>Burkholderiales</taxon>
        <taxon>Sphaerotilaceae</taxon>
        <taxon>Leptothrix</taxon>
    </lineage>
</organism>
<evidence type="ECO:0000313" key="3">
    <source>
        <dbReference type="EMBL" id="MDP4301362.1"/>
    </source>
</evidence>